<evidence type="ECO:0000256" key="4">
    <source>
        <dbReference type="ARBA" id="ARBA00023136"/>
    </source>
</evidence>
<dbReference type="PANTHER" id="PTHR30520:SF8">
    <property type="entry name" value="NITRITE TRANSPORTER NIRC"/>
    <property type="match status" value="1"/>
</dbReference>
<protein>
    <submittedName>
        <fullName evidence="6">Formate-nitrite transporter</fullName>
    </submittedName>
</protein>
<reference evidence="7" key="1">
    <citation type="submission" date="2016-05" db="EMBL/GenBank/DDBJ databases">
        <title>Draft genome of Corynebacterium afermentans subsp. afermentans LCDC 88199T.</title>
        <authorList>
            <person name="Bernier A.-M."/>
            <person name="Bernard K."/>
        </authorList>
    </citation>
    <scope>NUCLEOTIDE SEQUENCE [LARGE SCALE GENOMIC DNA]</scope>
    <source>
        <strain evidence="7">NML02-A-017</strain>
    </source>
</reference>
<feature type="transmembrane region" description="Helical" evidence="5">
    <location>
        <begin position="230"/>
        <end position="256"/>
    </location>
</feature>
<evidence type="ECO:0000313" key="6">
    <source>
        <dbReference type="EMBL" id="OAM27750.1"/>
    </source>
</evidence>
<dbReference type="STRING" id="1795827.A7P95_06440"/>
<evidence type="ECO:0000256" key="3">
    <source>
        <dbReference type="ARBA" id="ARBA00022989"/>
    </source>
</evidence>
<name>A0A1A9RXH3_9NEIS</name>
<sequence>MQGSTFVSAIEYNCRKKSALFDGNKAKYAVRSMYAGVILTLGTAAGVVAADTLNMVHPALGRFAFPFMFAWGLVYILSLNAELTTSNMMYLTAGTFLKKIKWHKALAILMYCTLFNLLGSMLAAWLFDQTSAFAGLNVHNYLPSLVEHKLERGSRLVLFEGIMANLYVNVAVMAYLLLKDQMAKIVGVFAAVYMFVFLANEHVAANFASFSLVAFNPIAGEVGHFEMLNILRHCSIAFFANWVGGGLLIGLPYAFLNKDEERYVD</sequence>
<feature type="transmembrane region" description="Helical" evidence="5">
    <location>
        <begin position="156"/>
        <end position="178"/>
    </location>
</feature>
<feature type="transmembrane region" description="Helical" evidence="5">
    <location>
        <begin position="185"/>
        <end position="210"/>
    </location>
</feature>
<dbReference type="OrthoDB" id="9786493at2"/>
<keyword evidence="7" id="KW-1185">Reference proteome</keyword>
<dbReference type="Pfam" id="PF01226">
    <property type="entry name" value="Form_Nir_trans"/>
    <property type="match status" value="1"/>
</dbReference>
<proteinExistence type="predicted"/>
<comment type="subcellular location">
    <subcellularLocation>
        <location evidence="1">Membrane</location>
        <topology evidence="1">Multi-pass membrane protein</topology>
    </subcellularLocation>
</comment>
<dbReference type="Gene3D" id="1.20.1080.10">
    <property type="entry name" value="Glycerol uptake facilitator protein"/>
    <property type="match status" value="1"/>
</dbReference>
<evidence type="ECO:0000313" key="7">
    <source>
        <dbReference type="Proteomes" id="UP000077885"/>
    </source>
</evidence>
<keyword evidence="3 5" id="KW-1133">Transmembrane helix</keyword>
<evidence type="ECO:0000256" key="1">
    <source>
        <dbReference type="ARBA" id="ARBA00004141"/>
    </source>
</evidence>
<evidence type="ECO:0000256" key="5">
    <source>
        <dbReference type="SAM" id="Phobius"/>
    </source>
</evidence>
<dbReference type="AlphaFoldDB" id="A0A1A9RXH3"/>
<dbReference type="GO" id="GO:0005886">
    <property type="term" value="C:plasma membrane"/>
    <property type="evidence" value="ECO:0007669"/>
    <property type="project" value="TreeGrafter"/>
</dbReference>
<keyword evidence="4 5" id="KW-0472">Membrane</keyword>
<dbReference type="PANTHER" id="PTHR30520">
    <property type="entry name" value="FORMATE TRANSPORTER-RELATED"/>
    <property type="match status" value="1"/>
</dbReference>
<dbReference type="GO" id="GO:0015499">
    <property type="term" value="F:formate transmembrane transporter activity"/>
    <property type="evidence" value="ECO:0007669"/>
    <property type="project" value="TreeGrafter"/>
</dbReference>
<comment type="caution">
    <text evidence="6">The sequence shown here is derived from an EMBL/GenBank/DDBJ whole genome shotgun (WGS) entry which is preliminary data.</text>
</comment>
<keyword evidence="2 5" id="KW-0812">Transmembrane</keyword>
<gene>
    <name evidence="6" type="ORF">A7P95_06440</name>
</gene>
<accession>A0A1A9RXH3</accession>
<dbReference type="EMBL" id="LXSL01000021">
    <property type="protein sequence ID" value="OAM27750.1"/>
    <property type="molecule type" value="Genomic_DNA"/>
</dbReference>
<feature type="transmembrane region" description="Helical" evidence="5">
    <location>
        <begin position="34"/>
        <end position="57"/>
    </location>
</feature>
<dbReference type="Proteomes" id="UP000077885">
    <property type="component" value="Unassembled WGS sequence"/>
</dbReference>
<evidence type="ECO:0000256" key="2">
    <source>
        <dbReference type="ARBA" id="ARBA00022692"/>
    </source>
</evidence>
<dbReference type="InterPro" id="IPR000292">
    <property type="entry name" value="For/NO2_transpt"/>
</dbReference>
<dbReference type="InterPro" id="IPR023271">
    <property type="entry name" value="Aquaporin-like"/>
</dbReference>
<feature type="transmembrane region" description="Helical" evidence="5">
    <location>
        <begin position="63"/>
        <end position="84"/>
    </location>
</feature>
<organism evidence="6 7">
    <name type="scientific">Eikenella longinqua</name>
    <dbReference type="NCBI Taxonomy" id="1795827"/>
    <lineage>
        <taxon>Bacteria</taxon>
        <taxon>Pseudomonadati</taxon>
        <taxon>Pseudomonadota</taxon>
        <taxon>Betaproteobacteria</taxon>
        <taxon>Neisseriales</taxon>
        <taxon>Neisseriaceae</taxon>
        <taxon>Eikenella</taxon>
    </lineage>
</organism>
<feature type="transmembrane region" description="Helical" evidence="5">
    <location>
        <begin position="105"/>
        <end position="127"/>
    </location>
</feature>